<evidence type="ECO:0000256" key="6">
    <source>
        <dbReference type="ARBA" id="ARBA00023065"/>
    </source>
</evidence>
<dbReference type="GO" id="GO:0005261">
    <property type="term" value="F:monoatomic cation channel activity"/>
    <property type="evidence" value="ECO:0007669"/>
    <property type="project" value="TreeGrafter"/>
</dbReference>
<dbReference type="EMBL" id="SRMA01025062">
    <property type="protein sequence ID" value="TRY99584.1"/>
    <property type="molecule type" value="Genomic_DNA"/>
</dbReference>
<feature type="transmembrane region" description="Helical" evidence="9">
    <location>
        <begin position="209"/>
        <end position="228"/>
    </location>
</feature>
<keyword evidence="7 9" id="KW-0472">Membrane</keyword>
<evidence type="ECO:0000256" key="7">
    <source>
        <dbReference type="ARBA" id="ARBA00023136"/>
    </source>
</evidence>
<dbReference type="Pfam" id="PF14798">
    <property type="entry name" value="Ca_hom_mod"/>
    <property type="match status" value="1"/>
</dbReference>
<evidence type="ECO:0000256" key="5">
    <source>
        <dbReference type="ARBA" id="ARBA00022989"/>
    </source>
</evidence>
<feature type="transmembrane region" description="Helical" evidence="9">
    <location>
        <begin position="80"/>
        <end position="101"/>
    </location>
</feature>
<dbReference type="OrthoDB" id="9865653at2759"/>
<dbReference type="PANTHER" id="PTHR32261:SF3">
    <property type="entry name" value="CALCIUM HOMEOSTASIS MODULATOR PROTEIN 2"/>
    <property type="match status" value="1"/>
</dbReference>
<evidence type="ECO:0000256" key="9">
    <source>
        <dbReference type="SAM" id="Phobius"/>
    </source>
</evidence>
<evidence type="ECO:0000256" key="2">
    <source>
        <dbReference type="ARBA" id="ARBA00008497"/>
    </source>
</evidence>
<keyword evidence="11" id="KW-1185">Reference proteome</keyword>
<reference evidence="10 11" key="1">
    <citation type="journal article" date="2019" name="Sci. Data">
        <title>Hybrid genome assembly and annotation of Danionella translucida.</title>
        <authorList>
            <person name="Kadobianskyi M."/>
            <person name="Schulze L."/>
            <person name="Schuelke M."/>
            <person name="Judkewitz B."/>
        </authorList>
    </citation>
    <scope>NUCLEOTIDE SEQUENCE [LARGE SCALE GENOMIC DNA]</scope>
    <source>
        <strain evidence="10 11">Bolton</strain>
    </source>
</reference>
<keyword evidence="4 9" id="KW-0812">Transmembrane</keyword>
<name>A0A553RBM3_9TELE</name>
<evidence type="ECO:0000256" key="4">
    <source>
        <dbReference type="ARBA" id="ARBA00022692"/>
    </source>
</evidence>
<feature type="transmembrane region" description="Helical" evidence="9">
    <location>
        <begin position="48"/>
        <end position="68"/>
    </location>
</feature>
<dbReference type="PANTHER" id="PTHR32261">
    <property type="entry name" value="CALCIUM HOMEOSTASIS MODULATOR PROTEIN"/>
    <property type="match status" value="1"/>
</dbReference>
<accession>A0A553RBM3</accession>
<dbReference type="STRING" id="623744.A0A553RBM3"/>
<keyword evidence="5 9" id="KW-1133">Transmembrane helix</keyword>
<evidence type="ECO:0000256" key="1">
    <source>
        <dbReference type="ARBA" id="ARBA00004141"/>
    </source>
</evidence>
<dbReference type="AlphaFoldDB" id="A0A553RBM3"/>
<organism evidence="10 11">
    <name type="scientific">Danionella cerebrum</name>
    <dbReference type="NCBI Taxonomy" id="2873325"/>
    <lineage>
        <taxon>Eukaryota</taxon>
        <taxon>Metazoa</taxon>
        <taxon>Chordata</taxon>
        <taxon>Craniata</taxon>
        <taxon>Vertebrata</taxon>
        <taxon>Euteleostomi</taxon>
        <taxon>Actinopterygii</taxon>
        <taxon>Neopterygii</taxon>
        <taxon>Teleostei</taxon>
        <taxon>Ostariophysi</taxon>
        <taxon>Cypriniformes</taxon>
        <taxon>Danionidae</taxon>
        <taxon>Danioninae</taxon>
        <taxon>Danionella</taxon>
    </lineage>
</organism>
<comment type="subcellular location">
    <subcellularLocation>
        <location evidence="1">Membrane</location>
        <topology evidence="1">Multi-pass membrane protein</topology>
    </subcellularLocation>
</comment>
<dbReference type="InterPro" id="IPR029569">
    <property type="entry name" value="CALHM"/>
</dbReference>
<dbReference type="Proteomes" id="UP000316079">
    <property type="component" value="Unassembled WGS sequence"/>
</dbReference>
<comment type="caution">
    <text evidence="10">The sequence shown here is derived from an EMBL/GenBank/DDBJ whole genome shotgun (WGS) entry which is preliminary data.</text>
</comment>
<keyword evidence="6" id="KW-0406">Ion transport</keyword>
<protein>
    <recommendedName>
        <fullName evidence="12">Calcium homeostasis modulator protein 2</fullName>
    </recommendedName>
</protein>
<evidence type="ECO:0000256" key="3">
    <source>
        <dbReference type="ARBA" id="ARBA00022448"/>
    </source>
</evidence>
<sequence>MIEISSTNESLIYQVFSHFSNSKSVNMSTITSDYIKFMVNYFKTKDAMIFNSVIGLGTLVSQTAYNILAFSCPCSPQKNYLYGLAAIGVPALTLFIIGVMLNQNTWNVVSECRSRKCRTFSLTAAFVLLGSIGGRALVAPITWTVISLLRGEAYVCAFSEFMNPLNLENFTTVNLDPNLMALFPCKAAPASFRNYSGEVQRQLKYESQLLGWLLIGITAAFVFLVLCLKNCFSSLGYRQEAYWSQYSSIEQDLFQRTAELHAKYHAAENVKSFFGFVALDDEDKQLLSDCKGIMSAIPKVEWNRITGVCLYREIDDQALYSRLNKWAMYRNEQDLIRI</sequence>
<evidence type="ECO:0000313" key="10">
    <source>
        <dbReference type="EMBL" id="TRY99584.1"/>
    </source>
</evidence>
<dbReference type="GO" id="GO:1904669">
    <property type="term" value="P:ATP export"/>
    <property type="evidence" value="ECO:0007669"/>
    <property type="project" value="UniProtKB-ARBA"/>
</dbReference>
<keyword evidence="8" id="KW-0407">Ion channel</keyword>
<evidence type="ECO:0000313" key="11">
    <source>
        <dbReference type="Proteomes" id="UP000316079"/>
    </source>
</evidence>
<evidence type="ECO:0000256" key="8">
    <source>
        <dbReference type="ARBA" id="ARBA00023303"/>
    </source>
</evidence>
<dbReference type="GO" id="GO:0005886">
    <property type="term" value="C:plasma membrane"/>
    <property type="evidence" value="ECO:0007669"/>
    <property type="project" value="TreeGrafter"/>
</dbReference>
<evidence type="ECO:0008006" key="12">
    <source>
        <dbReference type="Google" id="ProtNLM"/>
    </source>
</evidence>
<proteinExistence type="inferred from homology"/>
<comment type="similarity">
    <text evidence="2">Belongs to the CALHM family.</text>
</comment>
<feature type="transmembrane region" description="Helical" evidence="9">
    <location>
        <begin position="122"/>
        <end position="143"/>
    </location>
</feature>
<keyword evidence="3" id="KW-0813">Transport</keyword>
<gene>
    <name evidence="10" type="ORF">DNTS_032892</name>
</gene>